<sequence>MCISIVFCVKPEPAANAAEVENSIKRMALNYGYGCGVGLPALVEKVALLVKARFPDYRFFEIHDLQEPHCACDIDHDIRIRSKLGERSTFFNLVHDILNFDKVEEFSILFTENEVEEGQTIREDSGDLGAFCERLNNWYTWQVEGFDPIRQAYYIADSSPYLYTFIPGLSH</sequence>
<evidence type="ECO:0000313" key="2">
    <source>
        <dbReference type="Proteomes" id="UP000037175"/>
    </source>
</evidence>
<dbReference type="EMBL" id="LGTE01000001">
    <property type="protein sequence ID" value="KNZ70942.1"/>
    <property type="molecule type" value="Genomic_DNA"/>
</dbReference>
<reference evidence="2" key="1">
    <citation type="submission" date="2015-07" db="EMBL/GenBank/DDBJ databases">
        <title>Complete Genome of Thermincola ferriacetica strain Z-0001T.</title>
        <authorList>
            <person name="Lusk B."/>
            <person name="Badalamenti J.P."/>
            <person name="Parameswaran P."/>
            <person name="Bond D.R."/>
            <person name="Torres C.I."/>
        </authorList>
    </citation>
    <scope>NUCLEOTIDE SEQUENCE [LARGE SCALE GENOMIC DNA]</scope>
    <source>
        <strain evidence="2">Z-0001</strain>
    </source>
</reference>
<name>A0A0L6W5U9_9FIRM</name>
<protein>
    <submittedName>
        <fullName evidence="1">Uncharacterized protein</fullName>
    </submittedName>
</protein>
<proteinExistence type="predicted"/>
<dbReference type="RefSeq" id="WP_052216340.1">
    <property type="nucleotide sequence ID" value="NZ_LGTE01000001.1"/>
</dbReference>
<organism evidence="1 2">
    <name type="scientific">Thermincola ferriacetica</name>
    <dbReference type="NCBI Taxonomy" id="281456"/>
    <lineage>
        <taxon>Bacteria</taxon>
        <taxon>Bacillati</taxon>
        <taxon>Bacillota</taxon>
        <taxon>Clostridia</taxon>
        <taxon>Eubacteriales</taxon>
        <taxon>Thermincolaceae</taxon>
        <taxon>Thermincola</taxon>
    </lineage>
</organism>
<accession>A0A0L6W5U9</accession>
<dbReference type="AlphaFoldDB" id="A0A0L6W5U9"/>
<keyword evidence="2" id="KW-1185">Reference proteome</keyword>
<gene>
    <name evidence="1" type="ORF">Tfer_0003</name>
</gene>
<evidence type="ECO:0000313" key="1">
    <source>
        <dbReference type="EMBL" id="KNZ70942.1"/>
    </source>
</evidence>
<comment type="caution">
    <text evidence="1">The sequence shown here is derived from an EMBL/GenBank/DDBJ whole genome shotgun (WGS) entry which is preliminary data.</text>
</comment>
<dbReference type="Proteomes" id="UP000037175">
    <property type="component" value="Unassembled WGS sequence"/>
</dbReference>